<proteinExistence type="predicted"/>
<comment type="caution">
    <text evidence="1">The sequence shown here is derived from an EMBL/GenBank/DDBJ whole genome shotgun (WGS) entry which is preliminary data.</text>
</comment>
<reference evidence="1" key="2">
    <citation type="submission" date="2020-06" db="EMBL/GenBank/DDBJ databases">
        <title>Helianthus annuus Genome sequencing and assembly Release 2.</title>
        <authorList>
            <person name="Gouzy J."/>
            <person name="Langlade N."/>
            <person name="Munos S."/>
        </authorList>
    </citation>
    <scope>NUCLEOTIDE SEQUENCE</scope>
    <source>
        <tissue evidence="1">Leaves</tissue>
    </source>
</reference>
<organism evidence="1 2">
    <name type="scientific">Helianthus annuus</name>
    <name type="common">Common sunflower</name>
    <dbReference type="NCBI Taxonomy" id="4232"/>
    <lineage>
        <taxon>Eukaryota</taxon>
        <taxon>Viridiplantae</taxon>
        <taxon>Streptophyta</taxon>
        <taxon>Embryophyta</taxon>
        <taxon>Tracheophyta</taxon>
        <taxon>Spermatophyta</taxon>
        <taxon>Magnoliopsida</taxon>
        <taxon>eudicotyledons</taxon>
        <taxon>Gunneridae</taxon>
        <taxon>Pentapetalae</taxon>
        <taxon>asterids</taxon>
        <taxon>campanulids</taxon>
        <taxon>Asterales</taxon>
        <taxon>Asteraceae</taxon>
        <taxon>Asteroideae</taxon>
        <taxon>Heliantheae alliance</taxon>
        <taxon>Heliantheae</taxon>
        <taxon>Helianthus</taxon>
    </lineage>
</organism>
<sequence>MMMDGLTTCCTFSGVSGSSVMEVTPRQSIAYVALTGNCHWCHLHCGDAVQAASLRAVTSEVTASPTCDQGIREMRC</sequence>
<protein>
    <submittedName>
        <fullName evidence="1">Uncharacterized protein</fullName>
    </submittedName>
</protein>
<dbReference type="Gramene" id="mRNA:HanXRQr2_Chr01g0035971">
    <property type="protein sequence ID" value="mRNA:HanXRQr2_Chr01g0035971"/>
    <property type="gene ID" value="HanXRQr2_Chr01g0035971"/>
</dbReference>
<keyword evidence="2" id="KW-1185">Reference proteome</keyword>
<gene>
    <name evidence="1" type="ORF">HanXRQr2_Chr01g0035971</name>
</gene>
<name>A0A9K3JY76_HELAN</name>
<dbReference type="AlphaFoldDB" id="A0A9K3JY76"/>
<evidence type="ECO:0000313" key="1">
    <source>
        <dbReference type="EMBL" id="KAF5823218.1"/>
    </source>
</evidence>
<evidence type="ECO:0000313" key="2">
    <source>
        <dbReference type="Proteomes" id="UP000215914"/>
    </source>
</evidence>
<dbReference type="EMBL" id="MNCJ02000316">
    <property type="protein sequence ID" value="KAF5823218.1"/>
    <property type="molecule type" value="Genomic_DNA"/>
</dbReference>
<reference evidence="1" key="1">
    <citation type="journal article" date="2017" name="Nature">
        <title>The sunflower genome provides insights into oil metabolism, flowering and Asterid evolution.</title>
        <authorList>
            <person name="Badouin H."/>
            <person name="Gouzy J."/>
            <person name="Grassa C.J."/>
            <person name="Murat F."/>
            <person name="Staton S.E."/>
            <person name="Cottret L."/>
            <person name="Lelandais-Briere C."/>
            <person name="Owens G.L."/>
            <person name="Carrere S."/>
            <person name="Mayjonade B."/>
            <person name="Legrand L."/>
            <person name="Gill N."/>
            <person name="Kane N.C."/>
            <person name="Bowers J.E."/>
            <person name="Hubner S."/>
            <person name="Bellec A."/>
            <person name="Berard A."/>
            <person name="Berges H."/>
            <person name="Blanchet N."/>
            <person name="Boniface M.C."/>
            <person name="Brunel D."/>
            <person name="Catrice O."/>
            <person name="Chaidir N."/>
            <person name="Claudel C."/>
            <person name="Donnadieu C."/>
            <person name="Faraut T."/>
            <person name="Fievet G."/>
            <person name="Helmstetter N."/>
            <person name="King M."/>
            <person name="Knapp S.J."/>
            <person name="Lai Z."/>
            <person name="Le Paslier M.C."/>
            <person name="Lippi Y."/>
            <person name="Lorenzon L."/>
            <person name="Mandel J.R."/>
            <person name="Marage G."/>
            <person name="Marchand G."/>
            <person name="Marquand E."/>
            <person name="Bret-Mestries E."/>
            <person name="Morien E."/>
            <person name="Nambeesan S."/>
            <person name="Nguyen T."/>
            <person name="Pegot-Espagnet P."/>
            <person name="Pouilly N."/>
            <person name="Raftis F."/>
            <person name="Sallet E."/>
            <person name="Schiex T."/>
            <person name="Thomas J."/>
            <person name="Vandecasteele C."/>
            <person name="Vares D."/>
            <person name="Vear F."/>
            <person name="Vautrin S."/>
            <person name="Crespi M."/>
            <person name="Mangin B."/>
            <person name="Burke J.M."/>
            <person name="Salse J."/>
            <person name="Munos S."/>
            <person name="Vincourt P."/>
            <person name="Rieseberg L.H."/>
            <person name="Langlade N.B."/>
        </authorList>
    </citation>
    <scope>NUCLEOTIDE SEQUENCE</scope>
    <source>
        <tissue evidence="1">Leaves</tissue>
    </source>
</reference>
<accession>A0A9K3JY76</accession>
<dbReference type="Proteomes" id="UP000215914">
    <property type="component" value="Unassembled WGS sequence"/>
</dbReference>